<dbReference type="EMBL" id="JBCGDO010000021">
    <property type="protein sequence ID" value="MEM0543614.1"/>
    <property type="molecule type" value="Genomic_DNA"/>
</dbReference>
<evidence type="ECO:0000259" key="4">
    <source>
        <dbReference type="PROSITE" id="PS01031"/>
    </source>
</evidence>
<feature type="domain" description="SHSP" evidence="4">
    <location>
        <begin position="42"/>
        <end position="155"/>
    </location>
</feature>
<dbReference type="Gene3D" id="2.60.40.790">
    <property type="match status" value="1"/>
</dbReference>
<protein>
    <submittedName>
        <fullName evidence="5">Hsp20/alpha crystallin family protein</fullName>
    </submittedName>
</protein>
<dbReference type="InterPro" id="IPR002068">
    <property type="entry name" value="A-crystallin/Hsp20_dom"/>
</dbReference>
<organism evidence="5 6">
    <name type="scientific">Flavobacterium aureirubrum</name>
    <dbReference type="NCBI Taxonomy" id="3133147"/>
    <lineage>
        <taxon>Bacteria</taxon>
        <taxon>Pseudomonadati</taxon>
        <taxon>Bacteroidota</taxon>
        <taxon>Flavobacteriia</taxon>
        <taxon>Flavobacteriales</taxon>
        <taxon>Flavobacteriaceae</taxon>
        <taxon>Flavobacterium</taxon>
    </lineage>
</organism>
<comment type="caution">
    <text evidence="5">The sequence shown here is derived from an EMBL/GenBank/DDBJ whole genome shotgun (WGS) entry which is preliminary data.</text>
</comment>
<dbReference type="InterPro" id="IPR008978">
    <property type="entry name" value="HSP20-like_chaperone"/>
</dbReference>
<proteinExistence type="inferred from homology"/>
<evidence type="ECO:0000256" key="1">
    <source>
        <dbReference type="ARBA" id="ARBA00023016"/>
    </source>
</evidence>
<sequence length="155" mass="17921">MSLVVSKKRNGRTLPTMTEDFFNLNPFFGSSLLDFNGGFFNEKEFTLVPDANIIENENEYKIELAVPGLERKDFNVEIEDNMLVVSAEKETETKHEDKNYRTREFSYNSFYRSFVLPKNLVLDKIDAKYHNGVLAIMLPKKEVAVETAVKKIKVE</sequence>
<evidence type="ECO:0000256" key="2">
    <source>
        <dbReference type="PROSITE-ProRule" id="PRU00285"/>
    </source>
</evidence>
<accession>A0ABU9N7F2</accession>
<evidence type="ECO:0000313" key="5">
    <source>
        <dbReference type="EMBL" id="MEM0543614.1"/>
    </source>
</evidence>
<keyword evidence="1" id="KW-0346">Stress response</keyword>
<dbReference type="RefSeq" id="WP_342696804.1">
    <property type="nucleotide sequence ID" value="NZ_JBCGDO010000021.1"/>
</dbReference>
<dbReference type="InterPro" id="IPR044587">
    <property type="entry name" value="HSP21-like"/>
</dbReference>
<reference evidence="5 6" key="1">
    <citation type="submission" date="2024-03" db="EMBL/GenBank/DDBJ databases">
        <title>Two novel species of the genus Flavobacterium exhibiting potentially degradation of complex polysaccharides.</title>
        <authorList>
            <person name="Lian X."/>
        </authorList>
    </citation>
    <scope>NUCLEOTIDE SEQUENCE [LARGE SCALE GENOMIC DNA]</scope>
    <source>
        <strain evidence="6">j3</strain>
    </source>
</reference>
<dbReference type="CDD" id="cd06464">
    <property type="entry name" value="ACD_sHsps-like"/>
    <property type="match status" value="1"/>
</dbReference>
<dbReference type="SUPFAM" id="SSF49764">
    <property type="entry name" value="HSP20-like chaperones"/>
    <property type="match status" value="1"/>
</dbReference>
<keyword evidence="6" id="KW-1185">Reference proteome</keyword>
<dbReference type="PROSITE" id="PS01031">
    <property type="entry name" value="SHSP"/>
    <property type="match status" value="1"/>
</dbReference>
<dbReference type="PANTHER" id="PTHR46733:SF4">
    <property type="entry name" value="HEAT SHOCK PROTEIN 21, CHLOROPLASTIC"/>
    <property type="match status" value="1"/>
</dbReference>
<dbReference type="Proteomes" id="UP001460072">
    <property type="component" value="Unassembled WGS sequence"/>
</dbReference>
<evidence type="ECO:0000313" key="6">
    <source>
        <dbReference type="Proteomes" id="UP001460072"/>
    </source>
</evidence>
<dbReference type="PANTHER" id="PTHR46733">
    <property type="entry name" value="26.5 KDA HEAT SHOCK PROTEIN, MITOCHONDRIAL"/>
    <property type="match status" value="1"/>
</dbReference>
<comment type="similarity">
    <text evidence="2 3">Belongs to the small heat shock protein (HSP20) family.</text>
</comment>
<gene>
    <name evidence="5" type="ORF">WFZ85_13400</name>
</gene>
<name>A0ABU9N7F2_9FLAO</name>
<evidence type="ECO:0000256" key="3">
    <source>
        <dbReference type="RuleBase" id="RU003616"/>
    </source>
</evidence>
<dbReference type="Pfam" id="PF00011">
    <property type="entry name" value="HSP20"/>
    <property type="match status" value="1"/>
</dbReference>